<feature type="transmembrane region" description="Helical" evidence="6">
    <location>
        <begin position="127"/>
        <end position="151"/>
    </location>
</feature>
<feature type="transmembrane region" description="Helical" evidence="6">
    <location>
        <begin position="27"/>
        <end position="51"/>
    </location>
</feature>
<dbReference type="AlphaFoldDB" id="A0A1I7LWK7"/>
<sequence length="377" mass="40260">MPPALPPTTIKELNMFRLEARPEPSRAMMLASPLIAAAAMLLTGSLLFWFLGQKPLHAFYVYFISPATTLYGVGELLLKATPLILCGVGLALGFRANVANIGADGQLTMGAIAAGWVALRFDGVEAAWLLPLMMLAGALGGMAWAAIPALLRTRFNTSEILVSLMLVYVAYLFLSYLVHGPLRDPAGFNFPQSKMFHDAALLPLLWEGLRVNAAFILSLAVVAGAWFFCSRTFAGYRMRVSGMAPMAAAYAGFSERRNVWAAFLISGALAGLAGLGEVAGPIGQLQPSVSPGYGFAAIIVAYVGRLHPLGVLLASLLMSLLYIGGETAQIELQLPNAITGLFQGLLLFYLLAADLFIHYRFKPRVRATPVPPQGAAS</sequence>
<evidence type="ECO:0000256" key="6">
    <source>
        <dbReference type="SAM" id="Phobius"/>
    </source>
</evidence>
<feature type="transmembrane region" description="Helical" evidence="6">
    <location>
        <begin position="160"/>
        <end position="178"/>
    </location>
</feature>
<dbReference type="CDD" id="cd06580">
    <property type="entry name" value="TM_PBP1_transp_TpRbsC_like"/>
    <property type="match status" value="1"/>
</dbReference>
<keyword evidence="4 6" id="KW-1133">Transmembrane helix</keyword>
<evidence type="ECO:0000256" key="3">
    <source>
        <dbReference type="ARBA" id="ARBA00022692"/>
    </source>
</evidence>
<evidence type="ECO:0000313" key="8">
    <source>
        <dbReference type="Proteomes" id="UP000199391"/>
    </source>
</evidence>
<gene>
    <name evidence="7" type="ORF">SAMN05216552_10414</name>
</gene>
<keyword evidence="2" id="KW-1003">Cell membrane</keyword>
<dbReference type="GO" id="GO:0005886">
    <property type="term" value="C:plasma membrane"/>
    <property type="evidence" value="ECO:0007669"/>
    <property type="project" value="UniProtKB-SubCell"/>
</dbReference>
<dbReference type="Proteomes" id="UP000199391">
    <property type="component" value="Unassembled WGS sequence"/>
</dbReference>
<dbReference type="InterPro" id="IPR001851">
    <property type="entry name" value="ABC_transp_permease"/>
</dbReference>
<keyword evidence="3 6" id="KW-0812">Transmembrane</keyword>
<proteinExistence type="predicted"/>
<dbReference type="GO" id="GO:0022857">
    <property type="term" value="F:transmembrane transporter activity"/>
    <property type="evidence" value="ECO:0007669"/>
    <property type="project" value="InterPro"/>
</dbReference>
<evidence type="ECO:0000256" key="2">
    <source>
        <dbReference type="ARBA" id="ARBA00022475"/>
    </source>
</evidence>
<dbReference type="EMBL" id="FPBO01000041">
    <property type="protein sequence ID" value="SFV14035.1"/>
    <property type="molecule type" value="Genomic_DNA"/>
</dbReference>
<evidence type="ECO:0000256" key="5">
    <source>
        <dbReference type="ARBA" id="ARBA00023136"/>
    </source>
</evidence>
<feature type="transmembrane region" description="Helical" evidence="6">
    <location>
        <begin position="211"/>
        <end position="229"/>
    </location>
</feature>
<evidence type="ECO:0000313" key="7">
    <source>
        <dbReference type="EMBL" id="SFV14035.1"/>
    </source>
</evidence>
<reference evidence="8" key="1">
    <citation type="submission" date="2016-10" db="EMBL/GenBank/DDBJ databases">
        <authorList>
            <person name="Varghese N."/>
            <person name="Submissions S."/>
        </authorList>
    </citation>
    <scope>NUCLEOTIDE SEQUENCE [LARGE SCALE GENOMIC DNA]</scope>
    <source>
        <strain evidence="8">CGMCC 1.11014</strain>
    </source>
</reference>
<dbReference type="PANTHER" id="PTHR47089">
    <property type="entry name" value="ABC TRANSPORTER, PERMEASE PROTEIN"/>
    <property type="match status" value="1"/>
</dbReference>
<feature type="transmembrane region" description="Helical" evidence="6">
    <location>
        <begin position="337"/>
        <end position="357"/>
    </location>
</feature>
<protein>
    <submittedName>
        <fullName evidence="7">Nucleoside ABC transporter membrane protein</fullName>
    </submittedName>
</protein>
<dbReference type="Pfam" id="PF02653">
    <property type="entry name" value="BPD_transp_2"/>
    <property type="match status" value="1"/>
</dbReference>
<organism evidence="7 8">
    <name type="scientific">Pseudoduganella namucuonensis</name>
    <dbReference type="NCBI Taxonomy" id="1035707"/>
    <lineage>
        <taxon>Bacteria</taxon>
        <taxon>Pseudomonadati</taxon>
        <taxon>Pseudomonadota</taxon>
        <taxon>Betaproteobacteria</taxon>
        <taxon>Burkholderiales</taxon>
        <taxon>Oxalobacteraceae</taxon>
        <taxon>Telluria group</taxon>
        <taxon>Pseudoduganella</taxon>
    </lineage>
</organism>
<keyword evidence="8" id="KW-1185">Reference proteome</keyword>
<feature type="transmembrane region" description="Helical" evidence="6">
    <location>
        <begin position="292"/>
        <end position="325"/>
    </location>
</feature>
<evidence type="ECO:0000256" key="4">
    <source>
        <dbReference type="ARBA" id="ARBA00022989"/>
    </source>
</evidence>
<name>A0A1I7LWK7_9BURK</name>
<comment type="subcellular location">
    <subcellularLocation>
        <location evidence="1">Cell membrane</location>
        <topology evidence="1">Multi-pass membrane protein</topology>
    </subcellularLocation>
</comment>
<evidence type="ECO:0000256" key="1">
    <source>
        <dbReference type="ARBA" id="ARBA00004651"/>
    </source>
</evidence>
<keyword evidence="5 6" id="KW-0472">Membrane</keyword>
<feature type="transmembrane region" description="Helical" evidence="6">
    <location>
        <begin position="259"/>
        <end position="280"/>
    </location>
</feature>
<accession>A0A1I7LWK7</accession>
<dbReference type="PANTHER" id="PTHR47089:SF1">
    <property type="entry name" value="GUANOSINE ABC TRANSPORTER PERMEASE PROTEIN NUPP"/>
    <property type="match status" value="1"/>
</dbReference>
<dbReference type="STRING" id="1035707.SAMN05216552_10414"/>